<evidence type="ECO:0000256" key="1">
    <source>
        <dbReference type="SAM" id="MobiDB-lite"/>
    </source>
</evidence>
<organism evidence="3 4">
    <name type="scientific">Planobispora longispora</name>
    <dbReference type="NCBI Taxonomy" id="28887"/>
    <lineage>
        <taxon>Bacteria</taxon>
        <taxon>Bacillati</taxon>
        <taxon>Actinomycetota</taxon>
        <taxon>Actinomycetes</taxon>
        <taxon>Streptosporangiales</taxon>
        <taxon>Streptosporangiaceae</taxon>
        <taxon>Planobispora</taxon>
    </lineage>
</organism>
<dbReference type="Proteomes" id="UP000616724">
    <property type="component" value="Unassembled WGS sequence"/>
</dbReference>
<dbReference type="Pfam" id="PF00501">
    <property type="entry name" value="AMP-binding"/>
    <property type="match status" value="1"/>
</dbReference>
<reference evidence="3 4" key="1">
    <citation type="submission" date="2021-01" db="EMBL/GenBank/DDBJ databases">
        <title>Whole genome shotgun sequence of Planobispora longispora NBRC 13918.</title>
        <authorList>
            <person name="Komaki H."/>
            <person name="Tamura T."/>
        </authorList>
    </citation>
    <scope>NUCLEOTIDE SEQUENCE [LARGE SCALE GENOMIC DNA]</scope>
    <source>
        <strain evidence="3 4">NBRC 13918</strain>
    </source>
</reference>
<evidence type="ECO:0000313" key="4">
    <source>
        <dbReference type="Proteomes" id="UP000616724"/>
    </source>
</evidence>
<dbReference type="Gene3D" id="3.40.50.12780">
    <property type="entry name" value="N-terminal domain of ligase-like"/>
    <property type="match status" value="1"/>
</dbReference>
<keyword evidence="4" id="KW-1185">Reference proteome</keyword>
<evidence type="ECO:0000313" key="3">
    <source>
        <dbReference type="EMBL" id="GIH76700.1"/>
    </source>
</evidence>
<dbReference type="InterPro" id="IPR042099">
    <property type="entry name" value="ANL_N_sf"/>
</dbReference>
<dbReference type="SUPFAM" id="SSF56801">
    <property type="entry name" value="Acetyl-CoA synthetase-like"/>
    <property type="match status" value="1"/>
</dbReference>
<comment type="caution">
    <text evidence="3">The sequence shown here is derived from an EMBL/GenBank/DDBJ whole genome shotgun (WGS) entry which is preliminary data.</text>
</comment>
<sequence>MLAVVDAAVEEAVHDGRPGHARVEGEVRGAPRDRPAGRPLFPYAIERHRITGPVITVPRLGQMLGLLREEPADVGSLRALMVSGSPIGPGRLGPVVYQGYGQTEAGSISMLTPGDIARGPERVLASVGRTPW</sequence>
<feature type="region of interest" description="Disordered" evidence="1">
    <location>
        <begin position="15"/>
        <end position="36"/>
    </location>
</feature>
<evidence type="ECO:0000259" key="2">
    <source>
        <dbReference type="Pfam" id="PF00501"/>
    </source>
</evidence>
<feature type="domain" description="AMP-dependent synthetase/ligase" evidence="2">
    <location>
        <begin position="42"/>
        <end position="129"/>
    </location>
</feature>
<dbReference type="EMBL" id="BOOH01000021">
    <property type="protein sequence ID" value="GIH76700.1"/>
    <property type="molecule type" value="Genomic_DNA"/>
</dbReference>
<dbReference type="InterPro" id="IPR000873">
    <property type="entry name" value="AMP-dep_synth/lig_dom"/>
</dbReference>
<gene>
    <name evidence="3" type="ORF">Plo01_31290</name>
</gene>
<proteinExistence type="predicted"/>
<name>A0A8J3W5L6_9ACTN</name>
<accession>A0A8J3W5L6</accession>
<dbReference type="AlphaFoldDB" id="A0A8J3W5L6"/>
<protein>
    <recommendedName>
        <fullName evidence="2">AMP-dependent synthetase/ligase domain-containing protein</fullName>
    </recommendedName>
</protein>